<dbReference type="Pfam" id="PF04472">
    <property type="entry name" value="SepF"/>
    <property type="match status" value="1"/>
</dbReference>
<accession>A0A3G9JST5</accession>
<dbReference type="Gene3D" id="3.30.110.150">
    <property type="entry name" value="SepF-like protein"/>
    <property type="match status" value="1"/>
</dbReference>
<gene>
    <name evidence="1" type="ORF">SG0102_24720</name>
</gene>
<dbReference type="InterPro" id="IPR007561">
    <property type="entry name" value="Cell_div_SepF/SepF-rel"/>
</dbReference>
<dbReference type="KEGG" id="ebm:SG0102_24720"/>
<dbReference type="EMBL" id="AP019309">
    <property type="protein sequence ID" value="BBH27538.1"/>
    <property type="molecule type" value="Genomic_DNA"/>
</dbReference>
<organism evidence="1 2">
    <name type="scientific">Intestinibaculum porci</name>
    <dbReference type="NCBI Taxonomy" id="2487118"/>
    <lineage>
        <taxon>Bacteria</taxon>
        <taxon>Bacillati</taxon>
        <taxon>Bacillota</taxon>
        <taxon>Erysipelotrichia</taxon>
        <taxon>Erysipelotrichales</taxon>
        <taxon>Erysipelotrichaceae</taxon>
        <taxon>Intestinibaculum</taxon>
    </lineage>
</organism>
<evidence type="ECO:0000313" key="2">
    <source>
        <dbReference type="Proteomes" id="UP000268059"/>
    </source>
</evidence>
<evidence type="ECO:0000313" key="1">
    <source>
        <dbReference type="EMBL" id="BBH27538.1"/>
    </source>
</evidence>
<reference evidence="1 2" key="1">
    <citation type="submission" date="2018-11" db="EMBL/GenBank/DDBJ databases">
        <title>Novel Erysipelotrichaceae bacterium isolated from small intestine of a swine.</title>
        <authorList>
            <person name="Kim J.S."/>
            <person name="Choe H."/>
            <person name="Lee Y.R."/>
            <person name="Kim K.M."/>
            <person name="Park D.S."/>
        </authorList>
    </citation>
    <scope>NUCLEOTIDE SEQUENCE [LARGE SCALE GENOMIC DNA]</scope>
    <source>
        <strain evidence="1 2">SG0102</strain>
    </source>
</reference>
<dbReference type="RefSeq" id="WP_125120254.1">
    <property type="nucleotide sequence ID" value="NZ_AP019309.1"/>
</dbReference>
<proteinExistence type="predicted"/>
<evidence type="ECO:0008006" key="3">
    <source>
        <dbReference type="Google" id="ProtNLM"/>
    </source>
</evidence>
<name>A0A3G9JST5_9FIRM</name>
<dbReference type="AlphaFoldDB" id="A0A3G9JST5"/>
<keyword evidence="2" id="KW-1185">Reference proteome</keyword>
<dbReference type="Proteomes" id="UP000268059">
    <property type="component" value="Chromosome"/>
</dbReference>
<protein>
    <recommendedName>
        <fullName evidence="3">Cell division protein SepF</fullName>
    </recommendedName>
</protein>
<sequence length="88" mass="9748">MRNTLSILLVRAENTDVRVDIVSSLLAGQTIIVNYEDIAGADRKSIEDFISGAVFASDLHETQISDDIIIYGADVEGYTYADENEDYE</sequence>
<dbReference type="InParanoid" id="A0A3G9JST5"/>
<dbReference type="InterPro" id="IPR038594">
    <property type="entry name" value="SepF-like_sf"/>
</dbReference>
<dbReference type="GO" id="GO:0090529">
    <property type="term" value="P:cell septum assembly"/>
    <property type="evidence" value="ECO:0007669"/>
    <property type="project" value="InterPro"/>
</dbReference>